<dbReference type="AlphaFoldDB" id="A0AAV4AMX0"/>
<proteinExistence type="predicted"/>
<protein>
    <submittedName>
        <fullName evidence="2">Uncharacterized protein</fullName>
    </submittedName>
</protein>
<keyword evidence="3" id="KW-1185">Reference proteome</keyword>
<reference evidence="2 3" key="1">
    <citation type="journal article" date="2021" name="Elife">
        <title>Chloroplast acquisition without the gene transfer in kleptoplastic sea slugs, Plakobranchus ocellatus.</title>
        <authorList>
            <person name="Maeda T."/>
            <person name="Takahashi S."/>
            <person name="Yoshida T."/>
            <person name="Shimamura S."/>
            <person name="Takaki Y."/>
            <person name="Nagai Y."/>
            <person name="Toyoda A."/>
            <person name="Suzuki Y."/>
            <person name="Arimoto A."/>
            <person name="Ishii H."/>
            <person name="Satoh N."/>
            <person name="Nishiyama T."/>
            <person name="Hasebe M."/>
            <person name="Maruyama T."/>
            <person name="Minagawa J."/>
            <person name="Obokata J."/>
            <person name="Shigenobu S."/>
        </authorList>
    </citation>
    <scope>NUCLEOTIDE SEQUENCE [LARGE SCALE GENOMIC DNA]</scope>
</reference>
<comment type="caution">
    <text evidence="2">The sequence shown here is derived from an EMBL/GenBank/DDBJ whole genome shotgun (WGS) entry which is preliminary data.</text>
</comment>
<evidence type="ECO:0000313" key="2">
    <source>
        <dbReference type="EMBL" id="GFO08250.1"/>
    </source>
</evidence>
<organism evidence="2 3">
    <name type="scientific">Plakobranchus ocellatus</name>
    <dbReference type="NCBI Taxonomy" id="259542"/>
    <lineage>
        <taxon>Eukaryota</taxon>
        <taxon>Metazoa</taxon>
        <taxon>Spiralia</taxon>
        <taxon>Lophotrochozoa</taxon>
        <taxon>Mollusca</taxon>
        <taxon>Gastropoda</taxon>
        <taxon>Heterobranchia</taxon>
        <taxon>Euthyneura</taxon>
        <taxon>Panpulmonata</taxon>
        <taxon>Sacoglossa</taxon>
        <taxon>Placobranchoidea</taxon>
        <taxon>Plakobranchidae</taxon>
        <taxon>Plakobranchus</taxon>
    </lineage>
</organism>
<feature type="compositionally biased region" description="Low complexity" evidence="1">
    <location>
        <begin position="102"/>
        <end position="111"/>
    </location>
</feature>
<dbReference type="Proteomes" id="UP000735302">
    <property type="component" value="Unassembled WGS sequence"/>
</dbReference>
<evidence type="ECO:0000313" key="3">
    <source>
        <dbReference type="Proteomes" id="UP000735302"/>
    </source>
</evidence>
<feature type="compositionally biased region" description="Gly residues" evidence="1">
    <location>
        <begin position="84"/>
        <end position="100"/>
    </location>
</feature>
<feature type="compositionally biased region" description="Low complexity" evidence="1">
    <location>
        <begin position="70"/>
        <end position="83"/>
    </location>
</feature>
<evidence type="ECO:0000256" key="1">
    <source>
        <dbReference type="SAM" id="MobiDB-lite"/>
    </source>
</evidence>
<accession>A0AAV4AMX0</accession>
<name>A0AAV4AMX0_9GAST</name>
<dbReference type="EMBL" id="BLXT01003952">
    <property type="protein sequence ID" value="GFO08250.1"/>
    <property type="molecule type" value="Genomic_DNA"/>
</dbReference>
<sequence length="111" mass="10886">MSALATVVDGRTLSLSFCHPACLILVLSDSCWGREVKVVVVVGEIVINNVSRDGNGSGRSRGGDGGDGNDNGCSDGSNEVSGVGSSGGDGGDGNGNGRGDGCCDSRGYSSG</sequence>
<feature type="compositionally biased region" description="Gly residues" evidence="1">
    <location>
        <begin position="55"/>
        <end position="69"/>
    </location>
</feature>
<feature type="region of interest" description="Disordered" evidence="1">
    <location>
        <begin position="50"/>
        <end position="111"/>
    </location>
</feature>
<gene>
    <name evidence="2" type="ORF">PoB_003475500</name>
</gene>